<dbReference type="EMBL" id="AP025226">
    <property type="protein sequence ID" value="BDB99510.1"/>
    <property type="molecule type" value="Genomic_DNA"/>
</dbReference>
<dbReference type="AlphaFoldDB" id="A0AAQ4CUM9"/>
<name>A0AAQ4CUM9_9CREN</name>
<feature type="domain" description="DUF6036" evidence="1">
    <location>
        <begin position="4"/>
        <end position="150"/>
    </location>
</feature>
<dbReference type="InterPro" id="IPR043519">
    <property type="entry name" value="NT_sf"/>
</dbReference>
<keyword evidence="3" id="KW-1185">Reference proteome</keyword>
<dbReference type="Pfam" id="PF19502">
    <property type="entry name" value="DUF6036"/>
    <property type="match status" value="1"/>
</dbReference>
<dbReference type="Proteomes" id="UP001319921">
    <property type="component" value="Chromosome"/>
</dbReference>
<reference evidence="2 3" key="1">
    <citation type="journal article" date="2022" name="Microbiol. Resour. Announc.">
        <title>Complete Genome Sequence of the Hyperthermophilic and Acidophilic Archaeon Saccharolobus caldissimus Strain HS-3T.</title>
        <authorList>
            <person name="Sakai H.D."/>
            <person name="Kurosawa N."/>
        </authorList>
    </citation>
    <scope>NUCLEOTIDE SEQUENCE [LARGE SCALE GENOMIC DNA]</scope>
    <source>
        <strain evidence="2 3">JCM32116</strain>
    </source>
</reference>
<evidence type="ECO:0000313" key="3">
    <source>
        <dbReference type="Proteomes" id="UP001319921"/>
    </source>
</evidence>
<dbReference type="KEGG" id="scas:SACC_25270"/>
<dbReference type="GeneID" id="68867243"/>
<gene>
    <name evidence="2" type="ORF">SACC_25270</name>
</gene>
<protein>
    <recommendedName>
        <fullName evidence="1">DUF6036 domain-containing protein</fullName>
    </recommendedName>
</protein>
<dbReference type="Gene3D" id="3.30.460.40">
    <property type="match status" value="1"/>
</dbReference>
<dbReference type="InterPro" id="IPR045792">
    <property type="entry name" value="DUF6036"/>
</dbReference>
<sequence>MEKISEALQRLIEALEKANFRYVIVGGLVAIHYGRNRITQDIDVIVDTADEVELLISTLKDKGFEFSERDLLEAFKERSRVTLFFPGNVFFHVDLKFVKDELDYEVLNGRIRGELLGIPCWIESMEDIIVAKLIYGSSQDEEDIIAILLNHGLNERVKEKAKRFGVYSKLCGIAEMIGLTC</sequence>
<dbReference type="SUPFAM" id="SSF81301">
    <property type="entry name" value="Nucleotidyltransferase"/>
    <property type="match status" value="1"/>
</dbReference>
<evidence type="ECO:0000259" key="1">
    <source>
        <dbReference type="Pfam" id="PF19502"/>
    </source>
</evidence>
<accession>A0AAQ4CUM9</accession>
<evidence type="ECO:0000313" key="2">
    <source>
        <dbReference type="EMBL" id="BDB99510.1"/>
    </source>
</evidence>
<organism evidence="2 3">
    <name type="scientific">Saccharolobus caldissimus</name>
    <dbReference type="NCBI Taxonomy" id="1702097"/>
    <lineage>
        <taxon>Archaea</taxon>
        <taxon>Thermoproteota</taxon>
        <taxon>Thermoprotei</taxon>
        <taxon>Sulfolobales</taxon>
        <taxon>Sulfolobaceae</taxon>
        <taxon>Saccharolobus</taxon>
    </lineage>
</organism>
<dbReference type="RefSeq" id="WP_229569853.1">
    <property type="nucleotide sequence ID" value="NZ_AP025226.1"/>
</dbReference>
<proteinExistence type="predicted"/>